<sequence length="87" mass="9398">MPRTLTSFSLLHFPHCSLVSLVPHSSPPALVLFSMSVVLCCFLPFYSFLFLFSLSFLFSCAAVAGSASFAVGGGFVPSSFLFPKFFS</sequence>
<name>A0A061EJT5_THECC</name>
<proteinExistence type="predicted"/>
<keyword evidence="3" id="KW-1185">Reference proteome</keyword>
<reference evidence="2 3" key="1">
    <citation type="journal article" date="2013" name="Genome Biol.">
        <title>The genome sequence of the most widely cultivated cacao type and its use to identify candidate genes regulating pod color.</title>
        <authorList>
            <person name="Motamayor J.C."/>
            <person name="Mockaitis K."/>
            <person name="Schmutz J."/>
            <person name="Haiminen N."/>
            <person name="Iii D.L."/>
            <person name="Cornejo O."/>
            <person name="Findley S.D."/>
            <person name="Zheng P."/>
            <person name="Utro F."/>
            <person name="Royaert S."/>
            <person name="Saski C."/>
            <person name="Jenkins J."/>
            <person name="Podicheti R."/>
            <person name="Zhao M."/>
            <person name="Scheffler B.E."/>
            <person name="Stack J.C."/>
            <person name="Feltus F.A."/>
            <person name="Mustiga G.M."/>
            <person name="Amores F."/>
            <person name="Phillips W."/>
            <person name="Marelli J.P."/>
            <person name="May G.D."/>
            <person name="Shapiro H."/>
            <person name="Ma J."/>
            <person name="Bustamante C.D."/>
            <person name="Schnell R.J."/>
            <person name="Main D."/>
            <person name="Gilbert D."/>
            <person name="Parida L."/>
            <person name="Kuhn D.N."/>
        </authorList>
    </citation>
    <scope>NUCLEOTIDE SEQUENCE [LARGE SCALE GENOMIC DNA]</scope>
    <source>
        <strain evidence="3">cv. Matina 1-6</strain>
    </source>
</reference>
<dbReference type="EMBL" id="CM001882">
    <property type="protein sequence ID" value="EOY04923.1"/>
    <property type="molecule type" value="Genomic_DNA"/>
</dbReference>
<protein>
    <recommendedName>
        <fullName evidence="4">Transmembrane protein</fullName>
    </recommendedName>
</protein>
<keyword evidence="1" id="KW-0812">Transmembrane</keyword>
<accession>A0A061EJT5</accession>
<evidence type="ECO:0000313" key="3">
    <source>
        <dbReference type="Proteomes" id="UP000026915"/>
    </source>
</evidence>
<dbReference type="AlphaFoldDB" id="A0A061EJT5"/>
<evidence type="ECO:0000313" key="2">
    <source>
        <dbReference type="EMBL" id="EOY04923.1"/>
    </source>
</evidence>
<dbReference type="InParanoid" id="A0A061EJT5"/>
<dbReference type="Proteomes" id="UP000026915">
    <property type="component" value="Chromosome 4"/>
</dbReference>
<feature type="transmembrane region" description="Helical" evidence="1">
    <location>
        <begin position="29"/>
        <end position="49"/>
    </location>
</feature>
<gene>
    <name evidence="2" type="ORF">TCM_020068</name>
</gene>
<evidence type="ECO:0008006" key="4">
    <source>
        <dbReference type="Google" id="ProtNLM"/>
    </source>
</evidence>
<feature type="transmembrane region" description="Helical" evidence="1">
    <location>
        <begin position="56"/>
        <end position="82"/>
    </location>
</feature>
<dbReference type="HOGENOM" id="CLU_2487920_0_0_1"/>
<evidence type="ECO:0000256" key="1">
    <source>
        <dbReference type="SAM" id="Phobius"/>
    </source>
</evidence>
<organism evidence="2 3">
    <name type="scientific">Theobroma cacao</name>
    <name type="common">Cacao</name>
    <name type="synonym">Cocoa</name>
    <dbReference type="NCBI Taxonomy" id="3641"/>
    <lineage>
        <taxon>Eukaryota</taxon>
        <taxon>Viridiplantae</taxon>
        <taxon>Streptophyta</taxon>
        <taxon>Embryophyta</taxon>
        <taxon>Tracheophyta</taxon>
        <taxon>Spermatophyta</taxon>
        <taxon>Magnoliopsida</taxon>
        <taxon>eudicotyledons</taxon>
        <taxon>Gunneridae</taxon>
        <taxon>Pentapetalae</taxon>
        <taxon>rosids</taxon>
        <taxon>malvids</taxon>
        <taxon>Malvales</taxon>
        <taxon>Malvaceae</taxon>
        <taxon>Byttnerioideae</taxon>
        <taxon>Theobroma</taxon>
    </lineage>
</organism>
<keyword evidence="1" id="KW-1133">Transmembrane helix</keyword>
<dbReference type="Gramene" id="EOY04923">
    <property type="protein sequence ID" value="EOY04923"/>
    <property type="gene ID" value="TCM_020068"/>
</dbReference>
<keyword evidence="1" id="KW-0472">Membrane</keyword>